<proteinExistence type="predicted"/>
<comment type="caution">
    <text evidence="1">The sequence shown here is derived from an EMBL/GenBank/DDBJ whole genome shotgun (WGS) entry which is preliminary data.</text>
</comment>
<keyword evidence="2" id="KW-1185">Reference proteome</keyword>
<gene>
    <name evidence="1" type="ORF">K0504_09960</name>
</gene>
<dbReference type="EMBL" id="JAHZSS010000010">
    <property type="protein sequence ID" value="MBW8191362.1"/>
    <property type="molecule type" value="Genomic_DNA"/>
</dbReference>
<reference evidence="1" key="1">
    <citation type="submission" date="2021-07" db="EMBL/GenBank/DDBJ databases">
        <title>Neiella marina sp. nov., isolated from the intestinal content of sea cucumber Apostichopus japonicus.</title>
        <authorList>
            <person name="Bai X."/>
        </authorList>
    </citation>
    <scope>NUCLEOTIDE SEQUENCE</scope>
    <source>
        <strain evidence="1">126</strain>
    </source>
</reference>
<evidence type="ECO:0000313" key="1">
    <source>
        <dbReference type="EMBL" id="MBW8191362.1"/>
    </source>
</evidence>
<protein>
    <recommendedName>
        <fullName evidence="3">Phosphoadenosine phosphosulphate reductase domain-containing protein</fullName>
    </recommendedName>
</protein>
<name>A0ABS7EI92_9GAMM</name>
<dbReference type="InterPro" id="IPR014729">
    <property type="entry name" value="Rossmann-like_a/b/a_fold"/>
</dbReference>
<dbReference type="RefSeq" id="WP_220104045.1">
    <property type="nucleotide sequence ID" value="NZ_JAHZSS010000010.1"/>
</dbReference>
<organism evidence="1 2">
    <name type="scientific">Neiella holothuriorum</name>
    <dbReference type="NCBI Taxonomy" id="2870530"/>
    <lineage>
        <taxon>Bacteria</taxon>
        <taxon>Pseudomonadati</taxon>
        <taxon>Pseudomonadota</taxon>
        <taxon>Gammaproteobacteria</taxon>
        <taxon>Alteromonadales</taxon>
        <taxon>Echinimonadaceae</taxon>
        <taxon>Neiella</taxon>
    </lineage>
</organism>
<dbReference type="Proteomes" id="UP001166251">
    <property type="component" value="Unassembled WGS sequence"/>
</dbReference>
<dbReference type="Gene3D" id="3.40.50.620">
    <property type="entry name" value="HUPs"/>
    <property type="match status" value="1"/>
</dbReference>
<accession>A0ABS7EI92</accession>
<evidence type="ECO:0000313" key="2">
    <source>
        <dbReference type="Proteomes" id="UP001166251"/>
    </source>
</evidence>
<evidence type="ECO:0008006" key="3">
    <source>
        <dbReference type="Google" id="ProtNLM"/>
    </source>
</evidence>
<dbReference type="SUPFAM" id="SSF52402">
    <property type="entry name" value="Adenine nucleotide alpha hydrolases-like"/>
    <property type="match status" value="1"/>
</dbReference>
<sequence>MPSFAPASFAKFYTQEPVNVIDGDSEKVAEDERLHRLFRVMVDEIKTLKQRGFQSVIAWSKGKDSTTVLLAELQAHSEWLAENPEIAPCDAPVVVTSIDTGVENVFVQIHALYEDARLQRYCKDKGITLELLTTRPPLAERWASLFLTAHKLPSVGRLNNDCSVILKINQSARLLKSINERFGADKVVTIVGSRHEESVSRSHSIRRNNNDVDIEEVMANGKPAKVFMPIRDWSYEDVMGLLSRAGTNPMTRPEASFSIPAYAENFRILRIIYGDADSGSCPVSAHKIQGANKQAGCGGSRFGCGLCLKVQKDKSAENQNKKARYKHLQHNLKRVRDFIYFVSQDLRHRTYHSRAVDYDTGHVVLQPNVLKASTIERIALYLMQLTDDDKKRAAEFRKLAAQGHQSLMLDAGYADIMSDPELSIEDREEFRSVYVQGAQRQLINIIGEEEALYLDAMHSRDGVRLPPYRMFALFCQVRDGFRLPYPSVNVDRARVDEIPDARMMPIQDLPLSPRFRQSEFLEQDARTGCLSSLQDSSETYTLKLRRDDKGTRWSLTHQGRAVPLHPLIDADLASDKAQMLHDLDNTGETEVRRNIALRHRRIYSLPAQVNLKGIDAEPYRHFTRRKAILKKGQLTKGRASVKFYGFREESRLSRAHLQRRPFWLPDWSSTEARIFNEIDNSRNDSEPSSSVGYRIDPSSLSDWLQFMAHDAIAMHDEYIAAYRSKKETRFQYQGVDVFESLLRTGLLAISKGTEASSRRISDRTSMFNQMGLFLLKDNHSITSAGISMAQYRHIKAVQLQQLRAKRSASRAIAVDHIKQASTAPSFYAQSALMQAVNVIVSHYGTIHHDWLGYQAGLEMKLSGFDDVNFSARSKVARVWLDKVDGMLGDFDALVGQLLTEHHRKALQDDWTIKLETLNFIKQVEQQLAITRRSNAVATKKQLFTCSAQVPYYLALSQWILTQPEEADEIAGWNMTKATDAIRRVSAFLQAQTQPASSKVDQKTSHVMPRALVGGNNKAAMAAALIRRRQMRDSKLRA</sequence>